<dbReference type="Proteomes" id="UP000249661">
    <property type="component" value="Unassembled WGS sequence"/>
</dbReference>
<accession>A0ACD1HDB5</accession>
<proteinExistence type="predicted"/>
<keyword evidence="2" id="KW-1185">Reference proteome</keyword>
<name>A0ACD1HDB5_9EURO</name>
<dbReference type="EMBL" id="KZ824949">
    <property type="protein sequence ID" value="RAH71429.1"/>
    <property type="molecule type" value="Genomic_DNA"/>
</dbReference>
<organism evidence="1 2">
    <name type="scientific">Aspergillus aculeatinus CBS 121060</name>
    <dbReference type="NCBI Taxonomy" id="1448322"/>
    <lineage>
        <taxon>Eukaryota</taxon>
        <taxon>Fungi</taxon>
        <taxon>Dikarya</taxon>
        <taxon>Ascomycota</taxon>
        <taxon>Pezizomycotina</taxon>
        <taxon>Eurotiomycetes</taxon>
        <taxon>Eurotiomycetidae</taxon>
        <taxon>Eurotiales</taxon>
        <taxon>Aspergillaceae</taxon>
        <taxon>Aspergillus</taxon>
        <taxon>Aspergillus subgen. Circumdati</taxon>
    </lineage>
</organism>
<evidence type="ECO:0000313" key="1">
    <source>
        <dbReference type="EMBL" id="RAH71429.1"/>
    </source>
</evidence>
<sequence>MLNRKHDLELDEKIEQLVKNGHDTTLSLEGLAAQISSLSETSTLITDKDPLQKQILETLERLEQTATLIRTKSILELLRSQEVGERYNSLNNAHEGTFSWLLGTGSTDDGSDPESSSTGQPEQRESLLQEREGFIRWLETGTKIFHISGKLGSGKSTLMKFICEHPDTQTHLSAWCKGTPAGDPAGKKLIRGKFFFWNEGSRTQKSRLGFIRAILYSILTQSPELEPLLFGSAHGEDVLDFDYAFGRLMTLDNIYADHRIAIFIDALDECGTRTDREQLIKELEVWASLRPHDLKICVSSREPSDVGRDSQAYPRITLQNHNHHGILSFVRDTLRMKDIYIQKAALYQRKAIEKRIARESEGIFLWSKLAVEGFLRNIEYGYDLQGAQRQIAALPKDLDNLFTKVVSNMVAEGCVVPLALIRVVAYSPKPWPLLRLSFLPDYLNNRNFADRDLPYESKDNVAERRAAVNALIHDCQGLIEVRPSLGKAPGDDVVVMAHRSLYEYFARAENERTEPTPGFEALDCLCQAFLAELRFIRHDRHDIDNFDSRTVMRVIPAPGGPLFFGSGFPYHIRETMSLMQAFVQHRWQHETKFYKFLASFVDIYQHMVPGTTDSKFEFFLPLAGRPARIEKVCNDLSLCTQVLAVCNGVLPYPKPDTGDWVHTIMENLPFDMLVNLLITEAGNPEAAVGLIQHVELYLEYGLPLNGETNLPQPRAKRVSHWSSFLIDALTRGERLGELRRLLPVFALLLLHGGDPRTRFEVRPDRRENGRGLGYFSEGNHREDLFLDPVTLIIGGDHEHSTARCDFCNTYCAGTLGQLQRQFGKSFTLTQLLEYLFPFRKGAIVCEMAKWQLTLPGDLPAAEVAEMRRQRFESKVKKQLLTPDAIITCFGGKDLD</sequence>
<reference evidence="1" key="1">
    <citation type="submission" date="2018-02" db="EMBL/GenBank/DDBJ databases">
        <title>The genomes of Aspergillus section Nigri reveals drivers in fungal speciation.</title>
        <authorList>
            <consortium name="DOE Joint Genome Institute"/>
            <person name="Vesth T.C."/>
            <person name="Nybo J."/>
            <person name="Theobald S."/>
            <person name="Brandl J."/>
            <person name="Frisvad J.C."/>
            <person name="Nielsen K.F."/>
            <person name="Lyhne E.K."/>
            <person name="Kogle M.E."/>
            <person name="Kuo A."/>
            <person name="Riley R."/>
            <person name="Clum A."/>
            <person name="Nolan M."/>
            <person name="Lipzen A."/>
            <person name="Salamov A."/>
            <person name="Henrissat B."/>
            <person name="Wiebenga A."/>
            <person name="De vries R.P."/>
            <person name="Grigoriev I.V."/>
            <person name="Mortensen U.H."/>
            <person name="Andersen M.R."/>
            <person name="Baker S.E."/>
        </authorList>
    </citation>
    <scope>NUCLEOTIDE SEQUENCE</scope>
    <source>
        <strain evidence="1">CBS 121060</strain>
    </source>
</reference>
<protein>
    <submittedName>
        <fullName evidence="1">Uncharacterized protein</fullName>
    </submittedName>
</protein>
<gene>
    <name evidence="1" type="ORF">BO66DRAFT_470569</name>
</gene>
<evidence type="ECO:0000313" key="2">
    <source>
        <dbReference type="Proteomes" id="UP000249661"/>
    </source>
</evidence>